<proteinExistence type="predicted"/>
<comment type="caution">
    <text evidence="2">The sequence shown here is derived from an EMBL/GenBank/DDBJ whole genome shotgun (WGS) entry which is preliminary data.</text>
</comment>
<dbReference type="EMBL" id="JAATNW010000004">
    <property type="protein sequence ID" value="NMH60146.1"/>
    <property type="molecule type" value="Genomic_DNA"/>
</dbReference>
<dbReference type="Proteomes" id="UP000709336">
    <property type="component" value="Unassembled WGS sequence"/>
</dbReference>
<keyword evidence="3" id="KW-1185">Reference proteome</keyword>
<evidence type="ECO:0000259" key="1">
    <source>
        <dbReference type="Pfam" id="PF12680"/>
    </source>
</evidence>
<feature type="domain" description="SnoaL-like" evidence="1">
    <location>
        <begin position="16"/>
        <end position="132"/>
    </location>
</feature>
<sequence>MTLAEINEEAGMAFAQQYFTAWQATQAPDADESDIDAYLNLLTDDVGYQHLPYVTSGLRTADGKAELQKGLLYYLGSTSSYTANLEKVMVGHNVIVIQYHTTVTGIHPDSQQATALTYRTVDVLELDEGKVSVIRHYSE</sequence>
<dbReference type="InterPro" id="IPR032710">
    <property type="entry name" value="NTF2-like_dom_sf"/>
</dbReference>
<evidence type="ECO:0000313" key="3">
    <source>
        <dbReference type="Proteomes" id="UP000709336"/>
    </source>
</evidence>
<gene>
    <name evidence="2" type="ORF">HCJ96_08970</name>
</gene>
<name>A0ABX1R2K4_9ALTE</name>
<dbReference type="Gene3D" id="3.10.450.50">
    <property type="match status" value="1"/>
</dbReference>
<reference evidence="2 3" key="1">
    <citation type="submission" date="2020-03" db="EMBL/GenBank/DDBJ databases">
        <title>Alteromonas ponticola sp. nov., isolated from seawater.</title>
        <authorList>
            <person name="Yoon J.-H."/>
            <person name="Kim Y.-O."/>
        </authorList>
    </citation>
    <scope>NUCLEOTIDE SEQUENCE [LARGE SCALE GENOMIC DNA]</scope>
    <source>
        <strain evidence="2 3">MYP5</strain>
    </source>
</reference>
<accession>A0ABX1R2K4</accession>
<dbReference type="RefSeq" id="WP_169210699.1">
    <property type="nucleotide sequence ID" value="NZ_JAATNW010000004.1"/>
</dbReference>
<dbReference type="Pfam" id="PF12680">
    <property type="entry name" value="SnoaL_2"/>
    <property type="match status" value="1"/>
</dbReference>
<dbReference type="SUPFAM" id="SSF54427">
    <property type="entry name" value="NTF2-like"/>
    <property type="match status" value="1"/>
</dbReference>
<organism evidence="2 3">
    <name type="scientific">Alteromonas ponticola</name>
    <dbReference type="NCBI Taxonomy" id="2720613"/>
    <lineage>
        <taxon>Bacteria</taxon>
        <taxon>Pseudomonadati</taxon>
        <taxon>Pseudomonadota</taxon>
        <taxon>Gammaproteobacteria</taxon>
        <taxon>Alteromonadales</taxon>
        <taxon>Alteromonadaceae</taxon>
        <taxon>Alteromonas/Salinimonas group</taxon>
        <taxon>Alteromonas</taxon>
    </lineage>
</organism>
<protein>
    <submittedName>
        <fullName evidence="2">Nuclear transport factor 2 family protein</fullName>
    </submittedName>
</protein>
<dbReference type="InterPro" id="IPR037401">
    <property type="entry name" value="SnoaL-like"/>
</dbReference>
<evidence type="ECO:0000313" key="2">
    <source>
        <dbReference type="EMBL" id="NMH60146.1"/>
    </source>
</evidence>